<dbReference type="Proteomes" id="UP000249524">
    <property type="component" value="Unassembled WGS sequence"/>
</dbReference>
<keyword evidence="3" id="KW-1185">Reference proteome</keyword>
<name>A0A328BKB2_9CAUL</name>
<feature type="chain" id="PRO_5016250037" evidence="1">
    <location>
        <begin position="24"/>
        <end position="176"/>
    </location>
</feature>
<protein>
    <submittedName>
        <fullName evidence="2">Uncharacterized protein</fullName>
    </submittedName>
</protein>
<comment type="caution">
    <text evidence="2">The sequence shown here is derived from an EMBL/GenBank/DDBJ whole genome shotgun (WGS) entry which is preliminary data.</text>
</comment>
<proteinExistence type="predicted"/>
<dbReference type="OrthoDB" id="7596780at2"/>
<organism evidence="2 3">
    <name type="scientific">Phenylobacterium kunshanense</name>
    <dbReference type="NCBI Taxonomy" id="1445034"/>
    <lineage>
        <taxon>Bacteria</taxon>
        <taxon>Pseudomonadati</taxon>
        <taxon>Pseudomonadota</taxon>
        <taxon>Alphaproteobacteria</taxon>
        <taxon>Caulobacterales</taxon>
        <taxon>Caulobacteraceae</taxon>
        <taxon>Phenylobacterium</taxon>
    </lineage>
</organism>
<evidence type="ECO:0000313" key="3">
    <source>
        <dbReference type="Proteomes" id="UP000249524"/>
    </source>
</evidence>
<dbReference type="RefSeq" id="WP_111276004.1">
    <property type="nucleotide sequence ID" value="NZ_QFYS01000004.1"/>
</dbReference>
<reference evidence="2 3" key="1">
    <citation type="submission" date="2018-05" db="EMBL/GenBank/DDBJ databases">
        <authorList>
            <person name="Lanie J.A."/>
            <person name="Ng W.-L."/>
            <person name="Kazmierczak K.M."/>
            <person name="Andrzejewski T.M."/>
            <person name="Davidsen T.M."/>
            <person name="Wayne K.J."/>
            <person name="Tettelin H."/>
            <person name="Glass J.I."/>
            <person name="Rusch D."/>
            <person name="Podicherti R."/>
            <person name="Tsui H.-C.T."/>
            <person name="Winkler M.E."/>
        </authorList>
    </citation>
    <scope>NUCLEOTIDE SEQUENCE [LARGE SCALE GENOMIC DNA]</scope>
    <source>
        <strain evidence="2 3">BUT-10</strain>
    </source>
</reference>
<accession>A0A328BKB2</accession>
<evidence type="ECO:0000313" key="2">
    <source>
        <dbReference type="EMBL" id="RAK65408.1"/>
    </source>
</evidence>
<dbReference type="EMBL" id="QFYS01000004">
    <property type="protein sequence ID" value="RAK65408.1"/>
    <property type="molecule type" value="Genomic_DNA"/>
</dbReference>
<dbReference type="AlphaFoldDB" id="A0A328BKB2"/>
<evidence type="ECO:0000256" key="1">
    <source>
        <dbReference type="SAM" id="SignalP"/>
    </source>
</evidence>
<feature type="signal peptide" evidence="1">
    <location>
        <begin position="1"/>
        <end position="23"/>
    </location>
</feature>
<sequence length="176" mass="18921">MNIRRAPAVCLALACFAASGAVAQPKADSRAETVRKLMDCRKVADDAGRLACFDQAAAALDQAEAKGDVVIVDREQARQVRRQAFGFALPSISMFEKGETKEELDNVTGVVDSARQNGAGKWVVKLKDGAVWTQVDASELHRTPKAGMPVKIRQAAMGSFLMSIDGGGAFRVRRVE</sequence>
<dbReference type="InterPro" id="IPR016987">
    <property type="entry name" value="UCP023238"/>
</dbReference>
<gene>
    <name evidence="2" type="ORF">DJ019_10590</name>
</gene>
<keyword evidence="1" id="KW-0732">Signal</keyword>
<dbReference type="PIRSF" id="PIRSF032038">
    <property type="entry name" value="UCP023238"/>
    <property type="match status" value="1"/>
</dbReference>